<keyword evidence="3" id="KW-1185">Reference proteome</keyword>
<proteinExistence type="predicted"/>
<comment type="caution">
    <text evidence="2">The sequence shown here is derived from an EMBL/GenBank/DDBJ whole genome shotgun (WGS) entry which is preliminary data.</text>
</comment>
<dbReference type="Gene3D" id="3.90.190.10">
    <property type="entry name" value="Protein tyrosine phosphatase superfamily"/>
    <property type="match status" value="1"/>
</dbReference>
<organism evidence="2 3">
    <name type="scientific">Pseudarthrobacter enclensis</name>
    <dbReference type="NCBI Taxonomy" id="993070"/>
    <lineage>
        <taxon>Bacteria</taxon>
        <taxon>Bacillati</taxon>
        <taxon>Actinomycetota</taxon>
        <taxon>Actinomycetes</taxon>
        <taxon>Micrococcales</taxon>
        <taxon>Micrococcaceae</taxon>
        <taxon>Pseudarthrobacter</taxon>
    </lineage>
</organism>
<dbReference type="PROSITE" id="PS50056">
    <property type="entry name" value="TYR_PHOSPHATASE_2"/>
    <property type="match status" value="1"/>
</dbReference>
<name>A0ABT9RUG3_9MICC</name>
<reference evidence="2 3" key="1">
    <citation type="submission" date="2023-07" db="EMBL/GenBank/DDBJ databases">
        <title>Sorghum-associated microbial communities from plants grown in Nebraska, USA.</title>
        <authorList>
            <person name="Schachtman D."/>
        </authorList>
    </citation>
    <scope>NUCLEOTIDE SEQUENCE [LARGE SCALE GENOMIC DNA]</scope>
    <source>
        <strain evidence="2 3">CC222</strain>
    </source>
</reference>
<dbReference type="InterPro" id="IPR016130">
    <property type="entry name" value="Tyr_Pase_AS"/>
</dbReference>
<dbReference type="EMBL" id="JAUSRE010000011">
    <property type="protein sequence ID" value="MDP9888877.1"/>
    <property type="molecule type" value="Genomic_DNA"/>
</dbReference>
<evidence type="ECO:0000259" key="1">
    <source>
        <dbReference type="PROSITE" id="PS50056"/>
    </source>
</evidence>
<dbReference type="PROSITE" id="PS00383">
    <property type="entry name" value="TYR_PHOSPHATASE_1"/>
    <property type="match status" value="1"/>
</dbReference>
<protein>
    <recommendedName>
        <fullName evidence="1">Tyrosine specific protein phosphatases domain-containing protein</fullName>
    </recommendedName>
</protein>
<sequence length="236" mass="25676">MDWDGAVNAWHVSGGIYRMGRREWLTEGGWKQAFDDGVRTVVDLRNVGEGRRRDTDPVVPAAALTGIDVVYAPTEEPDDPRFTALTGPYLNDPAHYAGNARLFPEKLVGVFRALASAAPKGDVLLHCAAGRDRSGMVAAMVQDLAGDSDEAIAEGYRRAARGINERYRTHGPPHSRERYLEDPELGPLLERRGLAVVAFVRNLGTRSYLLANGLSPAELDAVLVICRPSVDTMGPV</sequence>
<gene>
    <name evidence="2" type="ORF">J2X98_002470</name>
</gene>
<dbReference type="Proteomes" id="UP001226577">
    <property type="component" value="Unassembled WGS sequence"/>
</dbReference>
<evidence type="ECO:0000313" key="2">
    <source>
        <dbReference type="EMBL" id="MDP9888877.1"/>
    </source>
</evidence>
<evidence type="ECO:0000313" key="3">
    <source>
        <dbReference type="Proteomes" id="UP001226577"/>
    </source>
</evidence>
<dbReference type="InterPro" id="IPR026893">
    <property type="entry name" value="Tyr/Ser_Pase_IphP-type"/>
</dbReference>
<dbReference type="SUPFAM" id="SSF52799">
    <property type="entry name" value="(Phosphotyrosine protein) phosphatases II"/>
    <property type="match status" value="1"/>
</dbReference>
<dbReference type="Pfam" id="PF13350">
    <property type="entry name" value="Y_phosphatase3"/>
    <property type="match status" value="1"/>
</dbReference>
<feature type="domain" description="Tyrosine specific protein phosphatases" evidence="1">
    <location>
        <begin position="105"/>
        <end position="140"/>
    </location>
</feature>
<dbReference type="InterPro" id="IPR029021">
    <property type="entry name" value="Prot-tyrosine_phosphatase-like"/>
</dbReference>
<dbReference type="InterPro" id="IPR000387">
    <property type="entry name" value="Tyr_Pase_dom"/>
</dbReference>
<accession>A0ABT9RUG3</accession>